<sequence length="123" mass="14766">MAATRYRRFLKLCEEWPVDESKWGRDLGSHLRGRVAQAFREGEHTQVANPEDCDQMYESLVRIHTNYHKNKYRRLDDTNFTGLTMEECRIIITTDNLKDVMEIKTSKWRTVWEKFKAKLPKRT</sequence>
<dbReference type="GO" id="GO:0042645">
    <property type="term" value="C:mitochondrial nucleoid"/>
    <property type="evidence" value="ECO:0007669"/>
    <property type="project" value="UniProtKB-SubCell"/>
</dbReference>
<keyword evidence="3" id="KW-0496">Mitochondrion</keyword>
<name>A0A1U7RKP7_ALLSI</name>
<keyword evidence="4" id="KW-1135">Mitochondrion nucleoid</keyword>
<organism evidence="7 8">
    <name type="scientific">Alligator sinensis</name>
    <name type="common">Chinese alligator</name>
    <dbReference type="NCBI Taxonomy" id="38654"/>
    <lineage>
        <taxon>Eukaryota</taxon>
        <taxon>Metazoa</taxon>
        <taxon>Chordata</taxon>
        <taxon>Craniata</taxon>
        <taxon>Vertebrata</taxon>
        <taxon>Euteleostomi</taxon>
        <taxon>Archelosauria</taxon>
        <taxon>Archosauria</taxon>
        <taxon>Crocodylia</taxon>
        <taxon>Alligatoridae</taxon>
        <taxon>Alligatorinae</taxon>
        <taxon>Alligator</taxon>
    </lineage>
</organism>
<proteinExistence type="predicted"/>
<reference evidence="8" key="1">
    <citation type="submission" date="2025-08" db="UniProtKB">
        <authorList>
            <consortium name="RefSeq"/>
        </authorList>
    </citation>
    <scope>IDENTIFICATION</scope>
</reference>
<dbReference type="GeneID" id="102375543"/>
<accession>A0A1U7RKP7</accession>
<dbReference type="OrthoDB" id="6266314at2759"/>
<keyword evidence="7" id="KW-1185">Reference proteome</keyword>
<evidence type="ECO:0000256" key="2">
    <source>
        <dbReference type="ARBA" id="ARBA00022946"/>
    </source>
</evidence>
<dbReference type="Pfam" id="PF20180">
    <property type="entry name" value="UQCC2_CBP6"/>
    <property type="match status" value="1"/>
</dbReference>
<evidence type="ECO:0000256" key="6">
    <source>
        <dbReference type="ARBA" id="ARBA00032983"/>
    </source>
</evidence>
<dbReference type="InParanoid" id="A0A1U7RKP7"/>
<dbReference type="STRING" id="38654.A0A1U7RKP7"/>
<dbReference type="RefSeq" id="XP_006025147.1">
    <property type="nucleotide sequence ID" value="XM_006025085.3"/>
</dbReference>
<evidence type="ECO:0000256" key="5">
    <source>
        <dbReference type="ARBA" id="ARBA00031206"/>
    </source>
</evidence>
<dbReference type="AlphaFoldDB" id="A0A1U7RKP7"/>
<dbReference type="InterPro" id="IPR037698">
    <property type="entry name" value="UQCC2"/>
</dbReference>
<dbReference type="KEGG" id="asn:102375543"/>
<dbReference type="eggNOG" id="ENOG502S2M4">
    <property type="taxonomic scope" value="Eukaryota"/>
</dbReference>
<evidence type="ECO:0000256" key="4">
    <source>
        <dbReference type="ARBA" id="ARBA00023271"/>
    </source>
</evidence>
<dbReference type="Proteomes" id="UP000189705">
    <property type="component" value="Unplaced"/>
</dbReference>
<protein>
    <recommendedName>
        <fullName evidence="6">Mitochondrial nucleoid factor 1</fullName>
    </recommendedName>
    <alternativeName>
        <fullName evidence="5">Mitochondrial protein M19</fullName>
    </alternativeName>
</protein>
<dbReference type="PANTHER" id="PTHR34260:SF1">
    <property type="entry name" value="UBIQUINOL-CYTOCHROME-C REDUCTASE COMPLEX ASSEMBLY FACTOR 2"/>
    <property type="match status" value="1"/>
</dbReference>
<gene>
    <name evidence="8" type="primary">LOC102375543</name>
</gene>
<evidence type="ECO:0000313" key="8">
    <source>
        <dbReference type="RefSeq" id="XP_006025147.1"/>
    </source>
</evidence>
<dbReference type="PANTHER" id="PTHR34260">
    <property type="entry name" value="UBIQUINOL-CYTOCHROME-C REDUCTASE COMPLEX ASSEMBLY FACTOR 2"/>
    <property type="match status" value="1"/>
</dbReference>
<evidence type="ECO:0000313" key="7">
    <source>
        <dbReference type="Proteomes" id="UP000189705"/>
    </source>
</evidence>
<keyword evidence="2" id="KW-0809">Transit peptide</keyword>
<dbReference type="GO" id="GO:0034551">
    <property type="term" value="P:mitochondrial respiratory chain complex III assembly"/>
    <property type="evidence" value="ECO:0007669"/>
    <property type="project" value="TreeGrafter"/>
</dbReference>
<evidence type="ECO:0000256" key="1">
    <source>
        <dbReference type="ARBA" id="ARBA00004436"/>
    </source>
</evidence>
<evidence type="ECO:0000256" key="3">
    <source>
        <dbReference type="ARBA" id="ARBA00023128"/>
    </source>
</evidence>
<comment type="subcellular location">
    <subcellularLocation>
        <location evidence="1">Mitochondrion matrix</location>
        <location evidence="1">Mitochondrion nucleoid</location>
    </subcellularLocation>
</comment>